<feature type="signal peptide" evidence="9">
    <location>
        <begin position="1"/>
        <end position="16"/>
    </location>
</feature>
<reference evidence="12" key="3">
    <citation type="submission" date="2025-08" db="UniProtKB">
        <authorList>
            <consortium name="RefSeq"/>
        </authorList>
    </citation>
    <scope>IDENTIFICATION</scope>
    <source>
        <strain evidence="12">NI907</strain>
    </source>
</reference>
<dbReference type="InterPro" id="IPR036226">
    <property type="entry name" value="LipOase_C_sf"/>
</dbReference>
<evidence type="ECO:0000313" key="11">
    <source>
        <dbReference type="Proteomes" id="UP000515153"/>
    </source>
</evidence>
<evidence type="ECO:0000256" key="6">
    <source>
        <dbReference type="ARBA" id="ARBA00022964"/>
    </source>
</evidence>
<dbReference type="Gene3D" id="1.20.245.10">
    <property type="entry name" value="Lipoxygenase-1, Domain 5"/>
    <property type="match status" value="1"/>
</dbReference>
<dbReference type="SUPFAM" id="SSF48484">
    <property type="entry name" value="Lipoxigenase"/>
    <property type="match status" value="1"/>
</dbReference>
<dbReference type="PANTHER" id="PTHR11771">
    <property type="entry name" value="LIPOXYGENASE"/>
    <property type="match status" value="1"/>
</dbReference>
<dbReference type="GO" id="GO:0050584">
    <property type="term" value="F:linoleate 11-lipoxygenase activity"/>
    <property type="evidence" value="ECO:0007669"/>
    <property type="project" value="UniProtKB-EC"/>
</dbReference>
<dbReference type="PROSITE" id="PS51393">
    <property type="entry name" value="LIPOXYGENASE_3"/>
    <property type="match status" value="1"/>
</dbReference>
<dbReference type="Pfam" id="PF00305">
    <property type="entry name" value="Lipoxygenase"/>
    <property type="match status" value="1"/>
</dbReference>
<dbReference type="InterPro" id="IPR000907">
    <property type="entry name" value="LipOase"/>
</dbReference>
<dbReference type="GO" id="GO:0046872">
    <property type="term" value="F:metal ion binding"/>
    <property type="evidence" value="ECO:0007669"/>
    <property type="project" value="UniProtKB-KW"/>
</dbReference>
<dbReference type="AlphaFoldDB" id="A0A6P8B7J2"/>
<dbReference type="Gene3D" id="3.10.450.60">
    <property type="match status" value="1"/>
</dbReference>
<gene>
    <name evidence="12" type="ORF">PgNI_05160</name>
</gene>
<dbReference type="GO" id="GO:0043651">
    <property type="term" value="P:linoleic acid metabolic process"/>
    <property type="evidence" value="ECO:0007669"/>
    <property type="project" value="UniProtKB-ARBA"/>
</dbReference>
<evidence type="ECO:0000256" key="4">
    <source>
        <dbReference type="ARBA" id="ARBA00021175"/>
    </source>
</evidence>
<comment type="catalytic activity">
    <reaction evidence="1">
        <text>(9Z,12Z)-octadecadienoate + O2 = (11S)-hydroperoxy-(9Z,12Z)-octadecadienoate</text>
        <dbReference type="Rhea" id="RHEA:18993"/>
        <dbReference type="ChEBI" id="CHEBI:15379"/>
        <dbReference type="ChEBI" id="CHEBI:30245"/>
        <dbReference type="ChEBI" id="CHEBI:57467"/>
        <dbReference type="EC" id="1.13.11.45"/>
    </reaction>
</comment>
<accession>A0A6P8B7J2</accession>
<name>A0A6P8B7J2_PYRGI</name>
<evidence type="ECO:0000256" key="7">
    <source>
        <dbReference type="ARBA" id="ARBA00023002"/>
    </source>
</evidence>
<evidence type="ECO:0000256" key="9">
    <source>
        <dbReference type="SAM" id="SignalP"/>
    </source>
</evidence>
<dbReference type="InterPro" id="IPR013819">
    <property type="entry name" value="LipOase_C"/>
</dbReference>
<evidence type="ECO:0000256" key="8">
    <source>
        <dbReference type="ARBA" id="ARBA00023211"/>
    </source>
</evidence>
<reference evidence="12" key="2">
    <citation type="submission" date="2019-10" db="EMBL/GenBank/DDBJ databases">
        <authorList>
            <consortium name="NCBI Genome Project"/>
        </authorList>
    </citation>
    <scope>NUCLEOTIDE SEQUENCE</scope>
    <source>
        <strain evidence="12">NI907</strain>
    </source>
</reference>
<evidence type="ECO:0000256" key="1">
    <source>
        <dbReference type="ARBA" id="ARBA00000366"/>
    </source>
</evidence>
<dbReference type="KEGG" id="pgri:PgNI_05160"/>
<dbReference type="EC" id="1.13.11.45" evidence="3"/>
<reference evidence="11 12" key="1">
    <citation type="journal article" date="2019" name="Mol. Biol. Evol.">
        <title>Blast fungal genomes show frequent chromosomal changes, gene gains and losses, and effector gene turnover.</title>
        <authorList>
            <person name="Gomez Luciano L.B."/>
            <person name="Jason Tsai I."/>
            <person name="Chuma I."/>
            <person name="Tosa Y."/>
            <person name="Chen Y.H."/>
            <person name="Li J.Y."/>
            <person name="Li M.Y."/>
            <person name="Jade Lu M.Y."/>
            <person name="Nakayashiki H."/>
            <person name="Li W.H."/>
        </authorList>
    </citation>
    <scope>NUCLEOTIDE SEQUENCE [LARGE SCALE GENOMIC DNA]</scope>
    <source>
        <strain evidence="11 12">NI907</strain>
    </source>
</reference>
<evidence type="ECO:0000256" key="2">
    <source>
        <dbReference type="ARBA" id="ARBA00001936"/>
    </source>
</evidence>
<dbReference type="GeneID" id="41960106"/>
<organism evidence="11 12">
    <name type="scientific">Pyricularia grisea</name>
    <name type="common">Crabgrass-specific blast fungus</name>
    <name type="synonym">Magnaporthe grisea</name>
    <dbReference type="NCBI Taxonomy" id="148305"/>
    <lineage>
        <taxon>Eukaryota</taxon>
        <taxon>Fungi</taxon>
        <taxon>Dikarya</taxon>
        <taxon>Ascomycota</taxon>
        <taxon>Pezizomycotina</taxon>
        <taxon>Sordariomycetes</taxon>
        <taxon>Sordariomycetidae</taxon>
        <taxon>Magnaporthales</taxon>
        <taxon>Pyriculariaceae</taxon>
        <taxon>Pyricularia</taxon>
    </lineage>
</organism>
<proteinExistence type="predicted"/>
<dbReference type="Proteomes" id="UP000515153">
    <property type="component" value="Chromosome I"/>
</dbReference>
<dbReference type="GO" id="GO:0034440">
    <property type="term" value="P:lipid oxidation"/>
    <property type="evidence" value="ECO:0007669"/>
    <property type="project" value="InterPro"/>
</dbReference>
<evidence type="ECO:0000259" key="10">
    <source>
        <dbReference type="PROSITE" id="PS51393"/>
    </source>
</evidence>
<evidence type="ECO:0000313" key="12">
    <source>
        <dbReference type="RefSeq" id="XP_030982989.1"/>
    </source>
</evidence>
<keyword evidence="9" id="KW-0732">Signal</keyword>
<feature type="domain" description="Lipoxygenase" evidence="10">
    <location>
        <begin position="43"/>
        <end position="606"/>
    </location>
</feature>
<keyword evidence="5" id="KW-0479">Metal-binding</keyword>
<evidence type="ECO:0000256" key="3">
    <source>
        <dbReference type="ARBA" id="ARBA00013178"/>
    </source>
</evidence>
<dbReference type="RefSeq" id="XP_030982989.1">
    <property type="nucleotide sequence ID" value="XM_031125197.1"/>
</dbReference>
<keyword evidence="6" id="KW-0223">Dioxygenase</keyword>
<keyword evidence="11" id="KW-1185">Reference proteome</keyword>
<feature type="chain" id="PRO_5027739595" description="Manganese lipoxygenase" evidence="9">
    <location>
        <begin position="17"/>
        <end position="606"/>
    </location>
</feature>
<evidence type="ECO:0000256" key="5">
    <source>
        <dbReference type="ARBA" id="ARBA00022723"/>
    </source>
</evidence>
<protein>
    <recommendedName>
        <fullName evidence="4">Manganese lipoxygenase</fullName>
        <ecNumber evidence="3">1.13.11.45</ecNumber>
    </recommendedName>
</protein>
<sequence>MRAFICIVALAPLVVAIPYGSHPAVVLVRAEDPSSVPDEQTIFTLPCNDKDPVTRTSEIEQKQAQLLYGPSLLGNTAPFPAGPLGNNISERDQKLWGVGGQTQSLRAYADAAKVAGRVLVNGGLKTLDDFKLLYQNQWHSSVPQGISSGQSENYTSDLLFSMERLSVNPYIIKRLHPEDTLPFEVDPTAIERLTTTTLNSLHVAGRLFVADHSYQRNYTRIANRYAAACTALFYLDDRSNQFLPLAIKTNVGADLTYTPLDKDNNNWLLAKIMFNSNDLFHGQIFHIAYPHAIAEIVHLAALRTMSSRHPVLALMERFMYQAYAIGPVGAQVLFNKGGLFEQNFVYPQEVVYKFAEDTYPVAGRWRAGYLDVELRARGLIGADYGPELPHFPFYEDGSRLIKVMETFVQDFVDAIYDNSDEEIANDDELQAWVTEANGPAGVIDFEPGPFDTREQLVRVLTHMSWLTGCAHHVLNQGEPVTASGVLPTHPAALYAPVPTSKNTTINLRDWLPSAKKAIEHVTLLARFNRPDVVTNNQTLKYMFAAPELLAGNGEQYRLANDRYVESMSRISEDVKARRFDEEGLSQGMPFIWQALDPGAIPFYLSV</sequence>
<comment type="cofactor">
    <cofactor evidence="2">
        <name>Mn(2+)</name>
        <dbReference type="ChEBI" id="CHEBI:29035"/>
    </cofactor>
</comment>
<keyword evidence="8" id="KW-0464">Manganese</keyword>
<keyword evidence="7" id="KW-0560">Oxidoreductase</keyword>